<dbReference type="PANTHER" id="PTHR43547:SF2">
    <property type="entry name" value="HYBRID SIGNAL TRANSDUCTION HISTIDINE KINASE C"/>
    <property type="match status" value="1"/>
</dbReference>
<dbReference type="InterPro" id="IPR036097">
    <property type="entry name" value="HisK_dim/P_sf"/>
</dbReference>
<keyword evidence="8" id="KW-1185">Reference proteome</keyword>
<protein>
    <recommendedName>
        <fullName evidence="2">histidine kinase</fullName>
        <ecNumber evidence="2">2.7.13.3</ecNumber>
    </recommendedName>
</protein>
<evidence type="ECO:0000256" key="2">
    <source>
        <dbReference type="ARBA" id="ARBA00012438"/>
    </source>
</evidence>
<dbReference type="Pfam" id="PF00512">
    <property type="entry name" value="HisKA"/>
    <property type="match status" value="1"/>
</dbReference>
<keyword evidence="4 7" id="KW-0808">Transferase</keyword>
<dbReference type="SUPFAM" id="SSF47384">
    <property type="entry name" value="Homodimeric domain of signal transducing histidine kinase"/>
    <property type="match status" value="1"/>
</dbReference>
<sequence length="414" mass="45728">MPNDPLAAEQFCLVLTPTFGLVMVLGEDLEGTPAFMLSFDPVVVRAAWQALRARLLFAGAGILGQIEPLVIQFMPLDPNRPDDRPTALPDYRLVSRFNRLMLDFLPEPLEWEAHPNSLPTVGDRSSVPEEAAEVVEVSPLHWLHDGEAIALGLQQSSSTNGNNASRKGQAEADNLLSAKSEHLDMELLQAIAHEVRTPLTTIRTLTRLLLKRKDLSPDVLKRLQVIDQECTEQIDRFNLIFRAAELETAPVKHPLMPLAPVSLAQVFEQNVSRWKQLASQRSLTLQVELPQKLPNVVTDPNLFDQVLTGLIDRLTQTLAPGSEIRLQVELAGHQLKLQFEAEQPAADPAGANLGFVPPLKSLGQLLMFQPETGSLSLSLAVTKNLFQALGGKLIVKQRPQRGEVLTVFLPLESR</sequence>
<dbReference type="CDD" id="cd00082">
    <property type="entry name" value="HisKA"/>
    <property type="match status" value="1"/>
</dbReference>
<keyword evidence="5" id="KW-0902">Two-component regulatory system</keyword>
<evidence type="ECO:0000256" key="5">
    <source>
        <dbReference type="ARBA" id="ARBA00023012"/>
    </source>
</evidence>
<keyword evidence="4 7" id="KW-0418">Kinase</keyword>
<comment type="catalytic activity">
    <reaction evidence="1">
        <text>ATP + protein L-histidine = ADP + protein N-phospho-L-histidine.</text>
        <dbReference type="EC" id="2.7.13.3"/>
    </reaction>
</comment>
<organism evidence="7 8">
    <name type="scientific">Thermoleptolyngbya sichuanensis A183</name>
    <dbReference type="NCBI Taxonomy" id="2737172"/>
    <lineage>
        <taxon>Bacteria</taxon>
        <taxon>Bacillati</taxon>
        <taxon>Cyanobacteriota</taxon>
        <taxon>Cyanophyceae</taxon>
        <taxon>Oculatellales</taxon>
        <taxon>Oculatellaceae</taxon>
        <taxon>Thermoleptolyngbya</taxon>
        <taxon>Thermoleptolyngbya sichuanensis</taxon>
    </lineage>
</organism>
<dbReference type="GO" id="GO:0000155">
    <property type="term" value="F:phosphorelay sensor kinase activity"/>
    <property type="evidence" value="ECO:0007669"/>
    <property type="project" value="InterPro"/>
</dbReference>
<dbReference type="SMART" id="SM00388">
    <property type="entry name" value="HisKA"/>
    <property type="match status" value="1"/>
</dbReference>
<dbReference type="EMBL" id="CP053661">
    <property type="protein sequence ID" value="QKD85100.1"/>
    <property type="molecule type" value="Genomic_DNA"/>
</dbReference>
<gene>
    <name evidence="7" type="ORF">HPC62_20550</name>
</gene>
<dbReference type="SUPFAM" id="SSF55874">
    <property type="entry name" value="ATPase domain of HSP90 chaperone/DNA topoisomerase II/histidine kinase"/>
    <property type="match status" value="1"/>
</dbReference>
<dbReference type="KEGG" id="theu:HPC62_20550"/>
<dbReference type="InterPro" id="IPR003661">
    <property type="entry name" value="HisK_dim/P_dom"/>
</dbReference>
<proteinExistence type="predicted"/>
<dbReference type="Gene3D" id="1.10.287.130">
    <property type="match status" value="1"/>
</dbReference>
<evidence type="ECO:0000313" key="7">
    <source>
        <dbReference type="EMBL" id="QKD85100.1"/>
    </source>
</evidence>
<evidence type="ECO:0000259" key="6">
    <source>
        <dbReference type="PROSITE" id="PS50109"/>
    </source>
</evidence>
<dbReference type="PANTHER" id="PTHR43547">
    <property type="entry name" value="TWO-COMPONENT HISTIDINE KINASE"/>
    <property type="match status" value="1"/>
</dbReference>
<feature type="domain" description="Histidine kinase" evidence="6">
    <location>
        <begin position="190"/>
        <end position="413"/>
    </location>
</feature>
<dbReference type="EC" id="2.7.13.3" evidence="2"/>
<dbReference type="InterPro" id="IPR036890">
    <property type="entry name" value="HATPase_C_sf"/>
</dbReference>
<name>A0A6M8BLD7_9CYAN</name>
<dbReference type="AlphaFoldDB" id="A0A6M8BLD7"/>
<accession>A0A6M8BLD7</accession>
<reference evidence="7 8" key="1">
    <citation type="submission" date="2020-05" db="EMBL/GenBank/DDBJ databases">
        <title>Complete genome sequence of of a novel Thermoleptolyngbya strain isolated from hot springs of Ganzi, Sichuan China.</title>
        <authorList>
            <person name="Tang J."/>
            <person name="Daroch M."/>
            <person name="Li L."/>
            <person name="Waleron K."/>
            <person name="Waleron M."/>
            <person name="Waleron M."/>
        </authorList>
    </citation>
    <scope>NUCLEOTIDE SEQUENCE [LARGE SCALE GENOMIC DNA]</scope>
    <source>
        <strain evidence="7 8">PKUAC-SCTA183</strain>
    </source>
</reference>
<evidence type="ECO:0000256" key="1">
    <source>
        <dbReference type="ARBA" id="ARBA00000085"/>
    </source>
</evidence>
<evidence type="ECO:0000256" key="3">
    <source>
        <dbReference type="ARBA" id="ARBA00022553"/>
    </source>
</evidence>
<dbReference type="Proteomes" id="UP000505210">
    <property type="component" value="Chromosome"/>
</dbReference>
<evidence type="ECO:0000313" key="8">
    <source>
        <dbReference type="Proteomes" id="UP000505210"/>
    </source>
</evidence>
<evidence type="ECO:0000256" key="4">
    <source>
        <dbReference type="ARBA" id="ARBA00022777"/>
    </source>
</evidence>
<keyword evidence="3" id="KW-0597">Phosphoprotein</keyword>
<dbReference type="InterPro" id="IPR005467">
    <property type="entry name" value="His_kinase_dom"/>
</dbReference>
<dbReference type="PROSITE" id="PS50109">
    <property type="entry name" value="HIS_KIN"/>
    <property type="match status" value="1"/>
</dbReference>
<dbReference type="Gene3D" id="3.30.565.10">
    <property type="entry name" value="Histidine kinase-like ATPase, C-terminal domain"/>
    <property type="match status" value="1"/>
</dbReference>